<accession>A0AA35WRD9</accession>
<evidence type="ECO:0000313" key="2">
    <source>
        <dbReference type="EMBL" id="CAI8023845.1"/>
    </source>
</evidence>
<dbReference type="Proteomes" id="UP001174909">
    <property type="component" value="Unassembled WGS sequence"/>
</dbReference>
<reference evidence="2" key="1">
    <citation type="submission" date="2023-03" db="EMBL/GenBank/DDBJ databases">
        <authorList>
            <person name="Steffen K."/>
            <person name="Cardenas P."/>
        </authorList>
    </citation>
    <scope>NUCLEOTIDE SEQUENCE</scope>
</reference>
<feature type="region of interest" description="Disordered" evidence="1">
    <location>
        <begin position="1"/>
        <end position="28"/>
    </location>
</feature>
<keyword evidence="3" id="KW-1185">Reference proteome</keyword>
<evidence type="ECO:0000313" key="3">
    <source>
        <dbReference type="Proteomes" id="UP001174909"/>
    </source>
</evidence>
<comment type="caution">
    <text evidence="2">The sequence shown here is derived from an EMBL/GenBank/DDBJ whole genome shotgun (WGS) entry which is preliminary data.</text>
</comment>
<sequence length="57" mass="6590">MNHGIPAVSNQPQRGYPSHHVSRTSTTHGYRPLDIMPPTWTDLWWGSEMFSSPYHHC</sequence>
<gene>
    <name evidence="2" type="ORF">GBAR_LOCUS13916</name>
</gene>
<proteinExistence type="predicted"/>
<dbReference type="AlphaFoldDB" id="A0AA35WRD9"/>
<name>A0AA35WRD9_GEOBA</name>
<dbReference type="EMBL" id="CASHTH010002036">
    <property type="protein sequence ID" value="CAI8023845.1"/>
    <property type="molecule type" value="Genomic_DNA"/>
</dbReference>
<evidence type="ECO:0000256" key="1">
    <source>
        <dbReference type="SAM" id="MobiDB-lite"/>
    </source>
</evidence>
<protein>
    <submittedName>
        <fullName evidence="2">Uncharacterized protein</fullName>
    </submittedName>
</protein>
<organism evidence="2 3">
    <name type="scientific">Geodia barretti</name>
    <name type="common">Barrett's horny sponge</name>
    <dbReference type="NCBI Taxonomy" id="519541"/>
    <lineage>
        <taxon>Eukaryota</taxon>
        <taxon>Metazoa</taxon>
        <taxon>Porifera</taxon>
        <taxon>Demospongiae</taxon>
        <taxon>Heteroscleromorpha</taxon>
        <taxon>Tetractinellida</taxon>
        <taxon>Astrophorina</taxon>
        <taxon>Geodiidae</taxon>
        <taxon>Geodia</taxon>
    </lineage>
</organism>